<sequence length="491" mass="54645">MPRTQVPSPKFTIGIQRVLYENLVSRLRRYLNGRGIFATQHEIDKATRELQTARDELSPNLTSECLRIALEILGNLQDSGIIGSEATANEVCSIMRHHIVGNESTIAPDDEDTARTEQHNLVIPVPPTVPWKRLCYICRLSLTATYSTQPAMYMPCGSFNLASSRISEPSTLTLPATFNALVTGARINLGYHTTLRLLRCGARVLATTRYPRDAVTRYAQESDFSMWKDRLRVLGADFRCAADVFALVEETRRCLRDWGGAKNLHLLVNNAAQTLTDSVRKEERSMKRGVSLLQTAAESNIYAQSSYKARVRGRGLLMALGGVDKERGLIDNGDPQDMPSIADSRLITTSIGTSSELETYTKSSWVQSLFEIPHEDVISAHSVNTFVPLILRRELLPLMGEKQTLPENSDDLQYEAAHSKPEGYIVNVSSREGIFEDRTRSTGKAGKQVHTNMSKAALNMITETEAASAWQTRRIAMNMVDPGYMSAAPEY</sequence>
<reference evidence="2" key="1">
    <citation type="submission" date="2022-10" db="EMBL/GenBank/DDBJ databases">
        <title>Tapping the CABI collections for fungal endophytes: first genome assemblies for Collariella, Neodidymelliopsis, Ascochyta clinopodiicola, Didymella pomorum, Didymosphaeria variabile, Neocosmospora piperis and Neocucurbitaria cava.</title>
        <authorList>
            <person name="Hill R."/>
        </authorList>
    </citation>
    <scope>NUCLEOTIDE SEQUENCE</scope>
    <source>
        <strain evidence="2">IMI 355091</strain>
    </source>
</reference>
<comment type="similarity">
    <text evidence="1">Belongs to the short-chain dehydrogenases/reductases (SDR) family.</text>
</comment>
<keyword evidence="3" id="KW-1185">Reference proteome</keyword>
<organism evidence="2 3">
    <name type="scientific">Didymella pomorum</name>
    <dbReference type="NCBI Taxonomy" id="749634"/>
    <lineage>
        <taxon>Eukaryota</taxon>
        <taxon>Fungi</taxon>
        <taxon>Dikarya</taxon>
        <taxon>Ascomycota</taxon>
        <taxon>Pezizomycotina</taxon>
        <taxon>Dothideomycetes</taxon>
        <taxon>Pleosporomycetidae</taxon>
        <taxon>Pleosporales</taxon>
        <taxon>Pleosporineae</taxon>
        <taxon>Didymellaceae</taxon>
        <taxon>Didymella</taxon>
    </lineage>
</organism>
<dbReference type="Gene3D" id="3.40.50.720">
    <property type="entry name" value="NAD(P)-binding Rossmann-like Domain"/>
    <property type="match status" value="1"/>
</dbReference>
<dbReference type="PANTHER" id="PTHR43544:SF2">
    <property type="entry name" value="OXIDOREDUCTASE"/>
    <property type="match status" value="1"/>
</dbReference>
<evidence type="ECO:0000313" key="3">
    <source>
        <dbReference type="Proteomes" id="UP001140510"/>
    </source>
</evidence>
<gene>
    <name evidence="2" type="ORF">N0V91_011251</name>
</gene>
<dbReference type="GO" id="GO:0016491">
    <property type="term" value="F:oxidoreductase activity"/>
    <property type="evidence" value="ECO:0007669"/>
    <property type="project" value="TreeGrafter"/>
</dbReference>
<dbReference type="InterPro" id="IPR051468">
    <property type="entry name" value="Fungal_SecMetab_SDRs"/>
</dbReference>
<dbReference type="OrthoDB" id="191139at2759"/>
<protein>
    <recommendedName>
        <fullName evidence="4">Oxidoreductase</fullName>
    </recommendedName>
</protein>
<dbReference type="PANTHER" id="PTHR43544">
    <property type="entry name" value="SHORT-CHAIN DEHYDROGENASE/REDUCTASE"/>
    <property type="match status" value="1"/>
</dbReference>
<evidence type="ECO:0008006" key="4">
    <source>
        <dbReference type="Google" id="ProtNLM"/>
    </source>
</evidence>
<dbReference type="SUPFAM" id="SSF51735">
    <property type="entry name" value="NAD(P)-binding Rossmann-fold domains"/>
    <property type="match status" value="1"/>
</dbReference>
<evidence type="ECO:0000256" key="1">
    <source>
        <dbReference type="ARBA" id="ARBA00006484"/>
    </source>
</evidence>
<proteinExistence type="inferred from homology"/>
<dbReference type="AlphaFoldDB" id="A0A9W8YVR4"/>
<dbReference type="InterPro" id="IPR036291">
    <property type="entry name" value="NAD(P)-bd_dom_sf"/>
</dbReference>
<name>A0A9W8YVR4_9PLEO</name>
<evidence type="ECO:0000313" key="2">
    <source>
        <dbReference type="EMBL" id="KAJ4392801.1"/>
    </source>
</evidence>
<comment type="caution">
    <text evidence="2">The sequence shown here is derived from an EMBL/GenBank/DDBJ whole genome shotgun (WGS) entry which is preliminary data.</text>
</comment>
<dbReference type="Proteomes" id="UP001140510">
    <property type="component" value="Unassembled WGS sequence"/>
</dbReference>
<dbReference type="EMBL" id="JAPEVA010000202">
    <property type="protein sequence ID" value="KAJ4392801.1"/>
    <property type="molecule type" value="Genomic_DNA"/>
</dbReference>
<accession>A0A9W8YVR4</accession>
<dbReference type="GO" id="GO:0005737">
    <property type="term" value="C:cytoplasm"/>
    <property type="evidence" value="ECO:0007669"/>
    <property type="project" value="TreeGrafter"/>
</dbReference>